<dbReference type="InterPro" id="IPR004843">
    <property type="entry name" value="Calcineurin-like_PHP"/>
</dbReference>
<gene>
    <name evidence="2" type="ORF">IAB88_02560</name>
</gene>
<dbReference type="Proteomes" id="UP000823598">
    <property type="component" value="Unassembled WGS sequence"/>
</dbReference>
<name>A0A9D9IQQ6_9BACT</name>
<sequence length="248" mass="28344">MIEYHPYDLDIEGRTGINKENMAEIKASTEDCEEISFAVISDTQRWYDETEDAVADLNRRGEVDFVLHTGDLSDFGAKLEFELQRDILEKLAVPYVCLLGNHDCVATGKQVFNKIFGDDNFVFIAGNVQFVCVNTNALEFDYSQAVPDLSFIRDCLENTPDGVTKTVVAMHAGPYSEQFNNNIADVFEFYIRQFPDLQFCIYGHGHQLAADDFFNDGVMYYQCPCAKKRTYLCFTINNDGYEYEVVEF</sequence>
<organism evidence="2 3">
    <name type="scientific">Candidatus Limisoma faecipullorum</name>
    <dbReference type="NCBI Taxonomy" id="2840854"/>
    <lineage>
        <taxon>Bacteria</taxon>
        <taxon>Pseudomonadati</taxon>
        <taxon>Bacteroidota</taxon>
        <taxon>Bacteroidia</taxon>
        <taxon>Bacteroidales</taxon>
        <taxon>Candidatus Limisoma</taxon>
    </lineage>
</organism>
<protein>
    <submittedName>
        <fullName evidence="2">Metallophosphoesterase</fullName>
    </submittedName>
</protein>
<dbReference type="GO" id="GO:0016787">
    <property type="term" value="F:hydrolase activity"/>
    <property type="evidence" value="ECO:0007669"/>
    <property type="project" value="InterPro"/>
</dbReference>
<dbReference type="Gene3D" id="3.60.21.10">
    <property type="match status" value="1"/>
</dbReference>
<comment type="caution">
    <text evidence="2">The sequence shown here is derived from an EMBL/GenBank/DDBJ whole genome shotgun (WGS) entry which is preliminary data.</text>
</comment>
<evidence type="ECO:0000313" key="3">
    <source>
        <dbReference type="Proteomes" id="UP000823598"/>
    </source>
</evidence>
<proteinExistence type="predicted"/>
<evidence type="ECO:0000313" key="2">
    <source>
        <dbReference type="EMBL" id="MBO8475858.1"/>
    </source>
</evidence>
<dbReference type="PANTHER" id="PTHR43143:SF1">
    <property type="entry name" value="SERINE_THREONINE-PROTEIN PHOSPHATASE CPPED1"/>
    <property type="match status" value="1"/>
</dbReference>
<dbReference type="PANTHER" id="PTHR43143">
    <property type="entry name" value="METALLOPHOSPHOESTERASE, CALCINEURIN SUPERFAMILY"/>
    <property type="match status" value="1"/>
</dbReference>
<reference evidence="2" key="1">
    <citation type="submission" date="2020-10" db="EMBL/GenBank/DDBJ databases">
        <authorList>
            <person name="Gilroy R."/>
        </authorList>
    </citation>
    <scope>NUCLEOTIDE SEQUENCE</scope>
    <source>
        <strain evidence="2">6919</strain>
    </source>
</reference>
<dbReference type="SUPFAM" id="SSF56300">
    <property type="entry name" value="Metallo-dependent phosphatases"/>
    <property type="match status" value="1"/>
</dbReference>
<evidence type="ECO:0000259" key="1">
    <source>
        <dbReference type="Pfam" id="PF00149"/>
    </source>
</evidence>
<feature type="domain" description="Calcineurin-like phosphoesterase" evidence="1">
    <location>
        <begin position="36"/>
        <end position="207"/>
    </location>
</feature>
<dbReference type="EMBL" id="JADIMC010000033">
    <property type="protein sequence ID" value="MBO8475858.1"/>
    <property type="molecule type" value="Genomic_DNA"/>
</dbReference>
<dbReference type="Pfam" id="PF00149">
    <property type="entry name" value="Metallophos"/>
    <property type="match status" value="1"/>
</dbReference>
<dbReference type="AlphaFoldDB" id="A0A9D9IQQ6"/>
<dbReference type="InterPro" id="IPR029052">
    <property type="entry name" value="Metallo-depent_PP-like"/>
</dbReference>
<dbReference type="InterPro" id="IPR051918">
    <property type="entry name" value="STPP_CPPED1"/>
</dbReference>
<reference evidence="2" key="2">
    <citation type="journal article" date="2021" name="PeerJ">
        <title>Extensive microbial diversity within the chicken gut microbiome revealed by metagenomics and culture.</title>
        <authorList>
            <person name="Gilroy R."/>
            <person name="Ravi A."/>
            <person name="Getino M."/>
            <person name="Pursley I."/>
            <person name="Horton D.L."/>
            <person name="Alikhan N.F."/>
            <person name="Baker D."/>
            <person name="Gharbi K."/>
            <person name="Hall N."/>
            <person name="Watson M."/>
            <person name="Adriaenssens E.M."/>
            <person name="Foster-Nyarko E."/>
            <person name="Jarju S."/>
            <person name="Secka A."/>
            <person name="Antonio M."/>
            <person name="Oren A."/>
            <person name="Chaudhuri R.R."/>
            <person name="La Ragione R."/>
            <person name="Hildebrand F."/>
            <person name="Pallen M.J."/>
        </authorList>
    </citation>
    <scope>NUCLEOTIDE SEQUENCE</scope>
    <source>
        <strain evidence="2">6919</strain>
    </source>
</reference>
<accession>A0A9D9IQQ6</accession>